<reference evidence="2" key="1">
    <citation type="journal article" date="2014" name="Int. J. Syst. Evol. Microbiol.">
        <title>Complete genome sequence of Corynebacterium casei LMG S-19264T (=DSM 44701T), isolated from a smear-ripened cheese.</title>
        <authorList>
            <consortium name="US DOE Joint Genome Institute (JGI-PGF)"/>
            <person name="Walter F."/>
            <person name="Albersmeier A."/>
            <person name="Kalinowski J."/>
            <person name="Ruckert C."/>
        </authorList>
    </citation>
    <scope>NUCLEOTIDE SEQUENCE</scope>
    <source>
        <strain evidence="2">VKM B-2555</strain>
    </source>
</reference>
<reference evidence="2" key="2">
    <citation type="submission" date="2023-01" db="EMBL/GenBank/DDBJ databases">
        <authorList>
            <person name="Sun Q."/>
            <person name="Evtushenko L."/>
        </authorList>
    </citation>
    <scope>NUCLEOTIDE SEQUENCE</scope>
    <source>
        <strain evidence="2">VKM B-2555</strain>
    </source>
</reference>
<dbReference type="AlphaFoldDB" id="A0A9W6JEU4"/>
<comment type="caution">
    <text evidence="2">The sequence shown here is derived from an EMBL/GenBank/DDBJ whole genome shotgun (WGS) entry which is preliminary data.</text>
</comment>
<sequence>MTIVKLACGALVAGLWAAGAAAAPSDDAAKCDEGIAMIRAEQAKSPPADVAAKLKTALRVAEREKGEAEYDECLDAIQDARKALGSAR</sequence>
<gene>
    <name evidence="2" type="ORF">GCM10008171_03800</name>
</gene>
<proteinExistence type="predicted"/>
<accession>A0A9W6JEU4</accession>
<dbReference type="RefSeq" id="WP_271203097.1">
    <property type="nucleotide sequence ID" value="NZ_BSFK01000005.1"/>
</dbReference>
<keyword evidence="1" id="KW-0732">Signal</keyword>
<evidence type="ECO:0000313" key="2">
    <source>
        <dbReference type="EMBL" id="GLK75126.1"/>
    </source>
</evidence>
<dbReference type="EMBL" id="BSFK01000005">
    <property type="protein sequence ID" value="GLK75126.1"/>
    <property type="molecule type" value="Genomic_DNA"/>
</dbReference>
<dbReference type="Proteomes" id="UP001143364">
    <property type="component" value="Unassembled WGS sequence"/>
</dbReference>
<feature type="chain" id="PRO_5040983372" description="Histidine kinase" evidence="1">
    <location>
        <begin position="23"/>
        <end position="88"/>
    </location>
</feature>
<protein>
    <recommendedName>
        <fullName evidence="4">Histidine kinase</fullName>
    </recommendedName>
</protein>
<evidence type="ECO:0000313" key="3">
    <source>
        <dbReference type="Proteomes" id="UP001143364"/>
    </source>
</evidence>
<evidence type="ECO:0008006" key="4">
    <source>
        <dbReference type="Google" id="ProtNLM"/>
    </source>
</evidence>
<organism evidence="2 3">
    <name type="scientific">Methylopila jiangsuensis</name>
    <dbReference type="NCBI Taxonomy" id="586230"/>
    <lineage>
        <taxon>Bacteria</taxon>
        <taxon>Pseudomonadati</taxon>
        <taxon>Pseudomonadota</taxon>
        <taxon>Alphaproteobacteria</taxon>
        <taxon>Hyphomicrobiales</taxon>
        <taxon>Methylopilaceae</taxon>
        <taxon>Methylopila</taxon>
    </lineage>
</organism>
<evidence type="ECO:0000256" key="1">
    <source>
        <dbReference type="SAM" id="SignalP"/>
    </source>
</evidence>
<feature type="signal peptide" evidence="1">
    <location>
        <begin position="1"/>
        <end position="22"/>
    </location>
</feature>
<keyword evidence="3" id="KW-1185">Reference proteome</keyword>
<name>A0A9W6JEU4_9HYPH</name>